<dbReference type="PANTHER" id="PTHR43808">
    <property type="entry name" value="ACETYLORNITHINE DEACETYLASE"/>
    <property type="match status" value="1"/>
</dbReference>
<dbReference type="Proteomes" id="UP001200430">
    <property type="component" value="Unassembled WGS sequence"/>
</dbReference>
<organism evidence="4 5">
    <name type="scientific">Dethiosulfovibrio marinus</name>
    <dbReference type="NCBI Taxonomy" id="133532"/>
    <lineage>
        <taxon>Bacteria</taxon>
        <taxon>Thermotogati</taxon>
        <taxon>Synergistota</taxon>
        <taxon>Synergistia</taxon>
        <taxon>Synergistales</taxon>
        <taxon>Dethiosulfovibrionaceae</taxon>
        <taxon>Dethiosulfovibrio</taxon>
    </lineage>
</organism>
<comment type="caution">
    <text evidence="4">The sequence shown here is derived from an EMBL/GenBank/DDBJ whole genome shotgun (WGS) entry which is preliminary data.</text>
</comment>
<dbReference type="InterPro" id="IPR011650">
    <property type="entry name" value="Peptidase_M20_dimer"/>
</dbReference>
<evidence type="ECO:0000313" key="5">
    <source>
        <dbReference type="Proteomes" id="UP001200430"/>
    </source>
</evidence>
<proteinExistence type="predicted"/>
<dbReference type="InterPro" id="IPR050072">
    <property type="entry name" value="Peptidase_M20A"/>
</dbReference>
<dbReference type="SUPFAM" id="SSF53187">
    <property type="entry name" value="Zn-dependent exopeptidases"/>
    <property type="match status" value="1"/>
</dbReference>
<dbReference type="InterPro" id="IPR036264">
    <property type="entry name" value="Bact_exopeptidase_dim_dom"/>
</dbReference>
<dbReference type="Gene3D" id="3.40.630.10">
    <property type="entry name" value="Zn peptidases"/>
    <property type="match status" value="2"/>
</dbReference>
<evidence type="ECO:0000256" key="2">
    <source>
        <dbReference type="ARBA" id="ARBA00022801"/>
    </source>
</evidence>
<protein>
    <submittedName>
        <fullName evidence="4">M20/M25/M40 family metallo-hydrolase</fullName>
    </submittedName>
</protein>
<accession>A0ABS9EP94</accession>
<sequence>MDEARRDDLVQLCQGLVRYPSPSGEEGEIAAFLRSVMVSLGYDSVQVDGYGSLIGTVDFGSPGPTLLLEAQMDHAESGDPGEWRHYPFGGWVESGRIYGRGATDQKGILAAMVLALAWLKQDRRESLCGRAVMAAMVHQESFERAASKLVADRVSPDGVVSGEPSDLTVERGQRGRASIAVDTFGRMEHSSMGDNSSADMMVRLVSRLKEDYVPKVDPFFGEATLTLTSLHSYPVDVRTTMPVRCRATFDRRILPGETAESVMRDIKASISSAVRDIPGLEARAFLDGGDGHCYTGAMISSEGFAPAWEIEEEHPFVGLVLEGVAEAGLEPILSNRSGFGTNGCIYGGEMSVPTVVFGPSRRELAHVVDEYIEVDQLALGCKCYGSIAEKFLARKEEIPGGEGSKA</sequence>
<keyword evidence="5" id="KW-1185">Reference proteome</keyword>
<evidence type="ECO:0000256" key="1">
    <source>
        <dbReference type="ARBA" id="ARBA00022723"/>
    </source>
</evidence>
<evidence type="ECO:0000259" key="3">
    <source>
        <dbReference type="Pfam" id="PF07687"/>
    </source>
</evidence>
<dbReference type="Gene3D" id="3.30.70.360">
    <property type="match status" value="1"/>
</dbReference>
<dbReference type="Pfam" id="PF01546">
    <property type="entry name" value="Peptidase_M20"/>
    <property type="match status" value="1"/>
</dbReference>
<gene>
    <name evidence="4" type="ORF">L2W38_06750</name>
</gene>
<feature type="domain" description="Peptidase M20 dimerisation" evidence="3">
    <location>
        <begin position="172"/>
        <end position="273"/>
    </location>
</feature>
<evidence type="ECO:0000313" key="4">
    <source>
        <dbReference type="EMBL" id="MCF4142509.1"/>
    </source>
</evidence>
<dbReference type="InterPro" id="IPR002933">
    <property type="entry name" value="Peptidase_M20"/>
</dbReference>
<keyword evidence="2" id="KW-0378">Hydrolase</keyword>
<name>A0ABS9EP94_9BACT</name>
<dbReference type="RefSeq" id="WP_236099234.1">
    <property type="nucleotide sequence ID" value="NZ_JAKGUD010000005.1"/>
</dbReference>
<reference evidence="4 5" key="1">
    <citation type="submission" date="2022-01" db="EMBL/GenBank/DDBJ databases">
        <title>Dethiosulfovibrio faecalis sp. nov., a novel proteolytic, non-sulfur-reducing bacterium isolated from a marine aquaculture solid waste bioreactor.</title>
        <authorList>
            <person name="Grabowski S."/>
            <person name="Apolinario E."/>
            <person name="Schneider N."/>
            <person name="Marshall C.W."/>
            <person name="Sowers K.R."/>
        </authorList>
    </citation>
    <scope>NUCLEOTIDE SEQUENCE [LARGE SCALE GENOMIC DNA]</scope>
    <source>
        <strain evidence="4 5">DSM 12537</strain>
    </source>
</reference>
<dbReference type="SUPFAM" id="SSF55031">
    <property type="entry name" value="Bacterial exopeptidase dimerisation domain"/>
    <property type="match status" value="1"/>
</dbReference>
<keyword evidence="1" id="KW-0479">Metal-binding</keyword>
<dbReference type="Pfam" id="PF07687">
    <property type="entry name" value="M20_dimer"/>
    <property type="match status" value="1"/>
</dbReference>
<dbReference type="EMBL" id="JAKGUD010000005">
    <property type="protein sequence ID" value="MCF4142509.1"/>
    <property type="molecule type" value="Genomic_DNA"/>
</dbReference>